<organism evidence="3 4">
    <name type="scientific">Flavihumibacter fluminis</name>
    <dbReference type="NCBI Taxonomy" id="2909236"/>
    <lineage>
        <taxon>Bacteria</taxon>
        <taxon>Pseudomonadati</taxon>
        <taxon>Bacteroidota</taxon>
        <taxon>Chitinophagia</taxon>
        <taxon>Chitinophagales</taxon>
        <taxon>Chitinophagaceae</taxon>
        <taxon>Flavihumibacter</taxon>
    </lineage>
</organism>
<evidence type="ECO:0000313" key="3">
    <source>
        <dbReference type="EMBL" id="MCF1714007.1"/>
    </source>
</evidence>
<keyword evidence="1" id="KW-0732">Signal</keyword>
<protein>
    <submittedName>
        <fullName evidence="3">DUF2807 domain-containing protein</fullName>
    </submittedName>
</protein>
<gene>
    <name evidence="3" type="ORF">L0U88_05095</name>
</gene>
<proteinExistence type="predicted"/>
<dbReference type="Proteomes" id="UP001200145">
    <property type="component" value="Unassembled WGS sequence"/>
</dbReference>
<accession>A0ABS9BFY2</accession>
<comment type="caution">
    <text evidence="3">The sequence shown here is derived from an EMBL/GenBank/DDBJ whole genome shotgun (WGS) entry which is preliminary data.</text>
</comment>
<dbReference type="EMBL" id="JAKEVY010000001">
    <property type="protein sequence ID" value="MCF1714007.1"/>
    <property type="molecule type" value="Genomic_DNA"/>
</dbReference>
<dbReference type="Pfam" id="PF10988">
    <property type="entry name" value="DUF2807"/>
    <property type="match status" value="1"/>
</dbReference>
<feature type="signal peptide" evidence="1">
    <location>
        <begin position="1"/>
        <end position="19"/>
    </location>
</feature>
<reference evidence="3 4" key="1">
    <citation type="submission" date="2022-01" db="EMBL/GenBank/DDBJ databases">
        <title>Flavihumibacter sp. nov., isolated from sediment of a river.</title>
        <authorList>
            <person name="Liu H."/>
        </authorList>
    </citation>
    <scope>NUCLEOTIDE SEQUENCE [LARGE SCALE GENOMIC DNA]</scope>
    <source>
        <strain evidence="3 4">RY-1</strain>
    </source>
</reference>
<dbReference type="Gene3D" id="2.160.20.120">
    <property type="match status" value="1"/>
</dbReference>
<feature type="domain" description="Putative auto-transporter adhesin head GIN" evidence="2">
    <location>
        <begin position="36"/>
        <end position="221"/>
    </location>
</feature>
<sequence length="240" mass="25184">MRKLINLFLLLFVSSSLLAQTTTITDNNARERSVGRFTGVKVSTGIELLLQQGDKEAVAVSCSNPEYTDRIKTVVDNGVLKVYIDHTDGNWKWRKNLKFKAYVSVRELTELSASSGAIAKTASTIKGAKIKLDASSGAIIEASFNASEISSDNSSGAITEISGSAEKLSVEASSGAIFKGYGLTSNYCSADVSSGGVVDITVTKELNAEASSGGAIHYKGGGLIRNLRTGSGGSVKSQSK</sequence>
<feature type="chain" id="PRO_5045207590" evidence="1">
    <location>
        <begin position="20"/>
        <end position="240"/>
    </location>
</feature>
<evidence type="ECO:0000256" key="1">
    <source>
        <dbReference type="SAM" id="SignalP"/>
    </source>
</evidence>
<name>A0ABS9BFY2_9BACT</name>
<dbReference type="RefSeq" id="WP_234864534.1">
    <property type="nucleotide sequence ID" value="NZ_JAKEVY010000001.1"/>
</dbReference>
<keyword evidence="4" id="KW-1185">Reference proteome</keyword>
<dbReference type="InterPro" id="IPR021255">
    <property type="entry name" value="DUF2807"/>
</dbReference>
<evidence type="ECO:0000259" key="2">
    <source>
        <dbReference type="Pfam" id="PF10988"/>
    </source>
</evidence>
<evidence type="ECO:0000313" key="4">
    <source>
        <dbReference type="Proteomes" id="UP001200145"/>
    </source>
</evidence>